<organism evidence="2 3">
    <name type="scientific">Palleronia marisminoris</name>
    <dbReference type="NCBI Taxonomy" id="315423"/>
    <lineage>
        <taxon>Bacteria</taxon>
        <taxon>Pseudomonadati</taxon>
        <taxon>Pseudomonadota</taxon>
        <taxon>Alphaproteobacteria</taxon>
        <taxon>Rhodobacterales</taxon>
        <taxon>Roseobacteraceae</taxon>
        <taxon>Palleronia</taxon>
    </lineage>
</organism>
<name>A0A1Y5T082_9RHOB</name>
<keyword evidence="1" id="KW-0732">Signal</keyword>
<feature type="signal peptide" evidence="1">
    <location>
        <begin position="1"/>
        <end position="19"/>
    </location>
</feature>
<protein>
    <submittedName>
        <fullName evidence="2">Uncharacterized protein</fullName>
    </submittedName>
</protein>
<keyword evidence="3" id="KW-1185">Reference proteome</keyword>
<dbReference type="Proteomes" id="UP000193870">
    <property type="component" value="Unassembled WGS sequence"/>
</dbReference>
<evidence type="ECO:0000313" key="2">
    <source>
        <dbReference type="EMBL" id="SLN52167.1"/>
    </source>
</evidence>
<dbReference type="RefSeq" id="WP_085854387.1">
    <property type="nucleotide sequence ID" value="NZ_FOPF01000006.1"/>
</dbReference>
<dbReference type="STRING" id="315423.SAMN04488020_106184"/>
<dbReference type="AlphaFoldDB" id="A0A1Y5T082"/>
<accession>A0A1Y5T082</accession>
<feature type="chain" id="PRO_5011011601" evidence="1">
    <location>
        <begin position="20"/>
        <end position="137"/>
    </location>
</feature>
<evidence type="ECO:0000313" key="3">
    <source>
        <dbReference type="Proteomes" id="UP000193870"/>
    </source>
</evidence>
<dbReference type="EMBL" id="FWFV01000006">
    <property type="protein sequence ID" value="SLN52167.1"/>
    <property type="molecule type" value="Genomic_DNA"/>
</dbReference>
<evidence type="ECO:0000256" key="1">
    <source>
        <dbReference type="SAM" id="SignalP"/>
    </source>
</evidence>
<sequence length="137" mass="14635">MTLRPLTALALLIPVTAHAQDHTFDGLWRADSSMACIQTGEEGSALKVEDDTLYGGSTTCDMSNPVDVTDMQAVLYDMACEDDDDAFDGRAMFMNAADGGLLLIWDGFAFKYEACEEGEPAGEIPAAALAIDEDDGE</sequence>
<reference evidence="2 3" key="1">
    <citation type="submission" date="2017-03" db="EMBL/GenBank/DDBJ databases">
        <authorList>
            <person name="Afonso C.L."/>
            <person name="Miller P.J."/>
            <person name="Scott M.A."/>
            <person name="Spackman E."/>
            <person name="Goraichik I."/>
            <person name="Dimitrov K.M."/>
            <person name="Suarez D.L."/>
            <person name="Swayne D.E."/>
        </authorList>
    </citation>
    <scope>NUCLEOTIDE SEQUENCE [LARGE SCALE GENOMIC DNA]</scope>
    <source>
        <strain evidence="2 3">CECT 7066</strain>
    </source>
</reference>
<proteinExistence type="predicted"/>
<dbReference type="OrthoDB" id="7727934at2"/>
<gene>
    <name evidence="2" type="ORF">PAM7066_02418</name>
</gene>